<dbReference type="AlphaFoldDB" id="A0A401ZUQ1"/>
<evidence type="ECO:0000313" key="1">
    <source>
        <dbReference type="EMBL" id="GCE10678.1"/>
    </source>
</evidence>
<name>A0A401ZUQ1_9CHLR</name>
<keyword evidence="2" id="KW-1185">Reference proteome</keyword>
<sequence length="99" mass="11508">MAELMSYDPTAMRTAAKQIQDHVHQAQLSYEKTWRTTETFINSFPGFMQPFVRNIFNPHDTHYRNSHQWQLDFADRLIRAASAIEAADTQAANTLNNQH</sequence>
<gene>
    <name evidence="1" type="ORF">KTT_05370</name>
</gene>
<dbReference type="EMBL" id="BIFR01000001">
    <property type="protein sequence ID" value="GCE10678.1"/>
    <property type="molecule type" value="Genomic_DNA"/>
</dbReference>
<evidence type="ECO:0000313" key="2">
    <source>
        <dbReference type="Proteomes" id="UP000287352"/>
    </source>
</evidence>
<organism evidence="1 2">
    <name type="scientific">Tengunoibacter tsumagoiensis</name>
    <dbReference type="NCBI Taxonomy" id="2014871"/>
    <lineage>
        <taxon>Bacteria</taxon>
        <taxon>Bacillati</taxon>
        <taxon>Chloroflexota</taxon>
        <taxon>Ktedonobacteria</taxon>
        <taxon>Ktedonobacterales</taxon>
        <taxon>Dictyobacteraceae</taxon>
        <taxon>Tengunoibacter</taxon>
    </lineage>
</organism>
<protein>
    <submittedName>
        <fullName evidence="1">Uncharacterized protein</fullName>
    </submittedName>
</protein>
<accession>A0A401ZUQ1</accession>
<dbReference type="OrthoDB" id="165845at2"/>
<proteinExistence type="predicted"/>
<dbReference type="RefSeq" id="WP_126578262.1">
    <property type="nucleotide sequence ID" value="NZ_BIFR01000001.1"/>
</dbReference>
<dbReference type="Proteomes" id="UP000287352">
    <property type="component" value="Unassembled WGS sequence"/>
</dbReference>
<reference evidence="2" key="1">
    <citation type="submission" date="2018-12" db="EMBL/GenBank/DDBJ databases">
        <title>Tengunoibacter tsumagoiensis gen. nov., sp. nov., Dictyobacter kobayashii sp. nov., D. alpinus sp. nov., and D. joshuensis sp. nov. and description of Dictyobacteraceae fam. nov. within the order Ktedonobacterales isolated from Tengu-no-mugimeshi.</title>
        <authorList>
            <person name="Wang C.M."/>
            <person name="Zheng Y."/>
            <person name="Sakai Y."/>
            <person name="Toyoda A."/>
            <person name="Minakuchi Y."/>
            <person name="Abe K."/>
            <person name="Yokota A."/>
            <person name="Yabe S."/>
        </authorList>
    </citation>
    <scope>NUCLEOTIDE SEQUENCE [LARGE SCALE GENOMIC DNA]</scope>
    <source>
        <strain evidence="2">Uno3</strain>
    </source>
</reference>
<comment type="caution">
    <text evidence="1">The sequence shown here is derived from an EMBL/GenBank/DDBJ whole genome shotgun (WGS) entry which is preliminary data.</text>
</comment>